<accession>A0A5E4XA01</accession>
<evidence type="ECO:0000256" key="1">
    <source>
        <dbReference type="SAM" id="MobiDB-lite"/>
    </source>
</evidence>
<protein>
    <recommendedName>
        <fullName evidence="5">Lipoprotein</fullName>
    </recommendedName>
</protein>
<name>A0A5E4XA01_9BURK</name>
<evidence type="ECO:0000313" key="3">
    <source>
        <dbReference type="EMBL" id="VVE33015.1"/>
    </source>
</evidence>
<dbReference type="EMBL" id="CABPSE010000013">
    <property type="protein sequence ID" value="VVE33015.1"/>
    <property type="molecule type" value="Genomic_DNA"/>
</dbReference>
<feature type="region of interest" description="Disordered" evidence="1">
    <location>
        <begin position="21"/>
        <end position="51"/>
    </location>
</feature>
<proteinExistence type="predicted"/>
<evidence type="ECO:0000256" key="2">
    <source>
        <dbReference type="SAM" id="SignalP"/>
    </source>
</evidence>
<feature type="signal peptide" evidence="2">
    <location>
        <begin position="1"/>
        <end position="24"/>
    </location>
</feature>
<gene>
    <name evidence="3" type="ORF">PCO31111_03757</name>
</gene>
<keyword evidence="4" id="KW-1185">Reference proteome</keyword>
<feature type="chain" id="PRO_5023149763" description="Lipoprotein" evidence="2">
    <location>
        <begin position="25"/>
        <end position="94"/>
    </location>
</feature>
<evidence type="ECO:0000313" key="4">
    <source>
        <dbReference type="Proteomes" id="UP000383971"/>
    </source>
</evidence>
<dbReference type="Proteomes" id="UP000383971">
    <property type="component" value="Unassembled WGS sequence"/>
</dbReference>
<dbReference type="AlphaFoldDB" id="A0A5E4XA01"/>
<feature type="compositionally biased region" description="Polar residues" evidence="1">
    <location>
        <begin position="21"/>
        <end position="32"/>
    </location>
</feature>
<reference evidence="3 4" key="1">
    <citation type="submission" date="2019-08" db="EMBL/GenBank/DDBJ databases">
        <authorList>
            <person name="Peeters C."/>
        </authorList>
    </citation>
    <scope>NUCLEOTIDE SEQUENCE [LARGE SCALE GENOMIC DNA]</scope>
    <source>
        <strain evidence="3 4">LMG 31111</strain>
    </source>
</reference>
<evidence type="ECO:0008006" key="5">
    <source>
        <dbReference type="Google" id="ProtNLM"/>
    </source>
</evidence>
<organism evidence="3 4">
    <name type="scientific">Pandoraea communis</name>
    <dbReference type="NCBI Taxonomy" id="2508297"/>
    <lineage>
        <taxon>Bacteria</taxon>
        <taxon>Pseudomonadati</taxon>
        <taxon>Pseudomonadota</taxon>
        <taxon>Betaproteobacteria</taxon>
        <taxon>Burkholderiales</taxon>
        <taxon>Burkholderiaceae</taxon>
        <taxon>Pandoraea</taxon>
    </lineage>
</organism>
<dbReference type="PROSITE" id="PS51257">
    <property type="entry name" value="PROKAR_LIPOPROTEIN"/>
    <property type="match status" value="1"/>
</dbReference>
<keyword evidence="2" id="KW-0732">Signal</keyword>
<sequence length="94" mass="9996">MRKNLLTLPVLPLVFLTSSLTGCASSSTNTSPPRDIPPLPGEARQPSAEQTPLICSQDCSTGLTKLRENSRNSLAAHIAGLACERSYDALTKSQ</sequence>